<dbReference type="PANTHER" id="PTHR47767:SF1">
    <property type="entry name" value="ADHESION G PROTEIN-COUPLED RECEPTOR G7"/>
    <property type="match status" value="1"/>
</dbReference>
<evidence type="ECO:0000256" key="4">
    <source>
        <dbReference type="ARBA" id="ARBA00023136"/>
    </source>
</evidence>
<dbReference type="InterPro" id="IPR000203">
    <property type="entry name" value="GPS"/>
</dbReference>
<feature type="transmembrane region" description="Helical" evidence="6">
    <location>
        <begin position="565"/>
        <end position="593"/>
    </location>
</feature>
<evidence type="ECO:0000256" key="2">
    <source>
        <dbReference type="ARBA" id="ARBA00022692"/>
    </source>
</evidence>
<evidence type="ECO:0000259" key="9">
    <source>
        <dbReference type="PROSITE" id="PS50261"/>
    </source>
</evidence>
<evidence type="ECO:0000256" key="3">
    <source>
        <dbReference type="ARBA" id="ARBA00022989"/>
    </source>
</evidence>
<comment type="subcellular location">
    <subcellularLocation>
        <location evidence="1">Membrane</location>
        <topology evidence="1">Multi-pass membrane protein</topology>
    </subcellularLocation>
</comment>
<keyword evidence="2 6" id="KW-0812">Transmembrane</keyword>
<feature type="transmembrane region" description="Helical" evidence="6">
    <location>
        <begin position="788"/>
        <end position="811"/>
    </location>
</feature>
<feature type="transmembrane region" description="Helical" evidence="6">
    <location>
        <begin position="763"/>
        <end position="782"/>
    </location>
</feature>
<accession>A0A9Q1CCZ0</accession>
<evidence type="ECO:0000256" key="6">
    <source>
        <dbReference type="SAM" id="Phobius"/>
    </source>
</evidence>
<dbReference type="InterPro" id="IPR057244">
    <property type="entry name" value="GAIN_B"/>
</dbReference>
<dbReference type="Pfam" id="PF01825">
    <property type="entry name" value="GPS"/>
    <property type="match status" value="1"/>
</dbReference>
<evidence type="ECO:0000256" key="5">
    <source>
        <dbReference type="ARBA" id="ARBA00023157"/>
    </source>
</evidence>
<feature type="chain" id="PRO_5040144451" evidence="7">
    <location>
        <begin position="23"/>
        <end position="838"/>
    </location>
</feature>
<dbReference type="GO" id="GO:0004930">
    <property type="term" value="F:G protein-coupled receptor activity"/>
    <property type="evidence" value="ECO:0007669"/>
    <property type="project" value="InterPro"/>
</dbReference>
<evidence type="ECO:0000256" key="7">
    <source>
        <dbReference type="SAM" id="SignalP"/>
    </source>
</evidence>
<dbReference type="InterPro" id="IPR017981">
    <property type="entry name" value="GPCR_2-like_7TM"/>
</dbReference>
<dbReference type="Proteomes" id="UP001152320">
    <property type="component" value="Chromosome 4"/>
</dbReference>
<dbReference type="GO" id="GO:0016020">
    <property type="term" value="C:membrane"/>
    <property type="evidence" value="ECO:0007669"/>
    <property type="project" value="UniProtKB-SubCell"/>
</dbReference>
<proteinExistence type="predicted"/>
<feature type="transmembrane region" description="Helical" evidence="6">
    <location>
        <begin position="639"/>
        <end position="662"/>
    </location>
</feature>
<keyword evidence="7" id="KW-0732">Signal</keyword>
<dbReference type="InterPro" id="IPR046338">
    <property type="entry name" value="GAIN_dom_sf"/>
</dbReference>
<evidence type="ECO:0000259" key="8">
    <source>
        <dbReference type="PROSITE" id="PS50221"/>
    </source>
</evidence>
<evidence type="ECO:0000313" key="11">
    <source>
        <dbReference type="Proteomes" id="UP001152320"/>
    </source>
</evidence>
<reference evidence="10" key="1">
    <citation type="submission" date="2021-10" db="EMBL/GenBank/DDBJ databases">
        <title>Tropical sea cucumber genome reveals ecological adaptation and Cuvierian tubules defense mechanism.</title>
        <authorList>
            <person name="Chen T."/>
        </authorList>
    </citation>
    <scope>NUCLEOTIDE SEQUENCE</scope>
    <source>
        <strain evidence="10">Nanhai2018</strain>
        <tissue evidence="10">Muscle</tissue>
    </source>
</reference>
<comment type="caution">
    <text evidence="10">The sequence shown here is derived from an EMBL/GenBank/DDBJ whole genome shotgun (WGS) entry which is preliminary data.</text>
</comment>
<keyword evidence="4 6" id="KW-0472">Membrane</keyword>
<keyword evidence="5" id="KW-1015">Disulfide bond</keyword>
<keyword evidence="11" id="KW-1185">Reference proteome</keyword>
<dbReference type="CDD" id="cd15040">
    <property type="entry name" value="7tmB2_Adhesion"/>
    <property type="match status" value="1"/>
</dbReference>
<feature type="domain" description="G-protein coupled receptors family 2 profile 2" evidence="9">
    <location>
        <begin position="569"/>
        <end position="813"/>
    </location>
</feature>
<dbReference type="AlphaFoldDB" id="A0A9Q1CCZ0"/>
<gene>
    <name evidence="10" type="ORF">HOLleu_09941</name>
</gene>
<dbReference type="OrthoDB" id="10037534at2759"/>
<keyword evidence="3 6" id="KW-1133">Transmembrane helix</keyword>
<evidence type="ECO:0000313" key="10">
    <source>
        <dbReference type="EMBL" id="KAJ8043022.1"/>
    </source>
</evidence>
<dbReference type="InterPro" id="IPR000832">
    <property type="entry name" value="GPCR_2_secretin-like"/>
</dbReference>
<feature type="transmembrane region" description="Helical" evidence="6">
    <location>
        <begin position="674"/>
        <end position="696"/>
    </location>
</feature>
<dbReference type="InterPro" id="IPR053066">
    <property type="entry name" value="ADGR_G7"/>
</dbReference>
<protein>
    <submittedName>
        <fullName evidence="10">Latrophilin-like protein LAT-2</fullName>
    </submittedName>
</protein>
<dbReference type="Gene3D" id="1.20.1070.10">
    <property type="entry name" value="Rhodopsin 7-helix transmembrane proteins"/>
    <property type="match status" value="1"/>
</dbReference>
<dbReference type="PANTHER" id="PTHR47767">
    <property type="entry name" value="ADHESION G PROTEIN-COUPLED RECEPTOR G7"/>
    <property type="match status" value="1"/>
</dbReference>
<dbReference type="Gene3D" id="2.60.220.50">
    <property type="match status" value="1"/>
</dbReference>
<feature type="signal peptide" evidence="7">
    <location>
        <begin position="1"/>
        <end position="22"/>
    </location>
</feature>
<organism evidence="10 11">
    <name type="scientific">Holothuria leucospilota</name>
    <name type="common">Black long sea cucumber</name>
    <name type="synonym">Mertensiothuria leucospilota</name>
    <dbReference type="NCBI Taxonomy" id="206669"/>
    <lineage>
        <taxon>Eukaryota</taxon>
        <taxon>Metazoa</taxon>
        <taxon>Echinodermata</taxon>
        <taxon>Eleutherozoa</taxon>
        <taxon>Echinozoa</taxon>
        <taxon>Holothuroidea</taxon>
        <taxon>Aspidochirotacea</taxon>
        <taxon>Aspidochirotida</taxon>
        <taxon>Holothuriidae</taxon>
        <taxon>Holothuria</taxon>
    </lineage>
</organism>
<evidence type="ECO:0000256" key="1">
    <source>
        <dbReference type="ARBA" id="ARBA00004141"/>
    </source>
</evidence>
<sequence length="838" mass="94227">MFRNMLFLHMCCFCFFLAEVSKCGFNDGCINYTEICIDEENGVRCDCAASYYRDSKGICIPDECKDNSLSISCGDGLIDIRNTRSNFRPMYTVYCGEKSIQNYSAPCLSNQELQNLINKCNNKPLCEIPGRTGLDGICISYLNFACVFKCGLNDHCNKTTEICLEENDEVKCKCAEGYNESKAGVCIETMQTCQEDALYYNGILLSFPQTKTLKTAHSYEMCPSTSSYPNSSLARRDCTATAWLEPVVRECFNELTLNHQFDVLTKINVTENNVQTVAKTLEIASSQGHFITQKEVASLITSLNSVVQVNSPSQKVTDSVVGVVNNVMKLQKNVIDNTEEINSVVVLLEDQVAHVLKSGQNYTRVSSNLEVGAYQVPRVSLQTNYTFVFNLLEEPSDLVNDSCNYRKTYLTLPNSVLTLIDKIHPNASTVPISFMAFQDASLFQTSNVTSEQMSSSLSNEYIDSHVLAVKIEVDDTVIRELPTNDTVVARFPVPINSDISKEEHTNVEYACVKWEGVSNGPKSRWSKKGCTTEPSSEGEILCSCNQLTSFAVLVKVRNDMIETSLLITFHVITKVGCFLSVICLSVTIMVILFKRSIRTNKQTKIHLNLCVALFAFYLTFLAGIDKSNDCLGCKVSATLIQFFCLSAMAWMSVEACLFYNFFWKLRRTIPKNMFPLSMVIAWGGPFVVSMSCAGLNKNACYNDYCFLHGRNLLIFGFLLEMLVMFLFNFTVFMLITYRLTCRRILIIHQQSLFTEVYLRVKRIYGFWLLLGISWIFGFLSAVDGPINVVFQMMFGLCMTLQGVGIFIVLILNNPEIREKVAKITYSRKSEVPSTVQST</sequence>
<dbReference type="SMART" id="SM00303">
    <property type="entry name" value="GPS"/>
    <property type="match status" value="1"/>
</dbReference>
<dbReference type="EMBL" id="JAIZAY010000004">
    <property type="protein sequence ID" value="KAJ8043022.1"/>
    <property type="molecule type" value="Genomic_DNA"/>
</dbReference>
<feature type="transmembrane region" description="Helical" evidence="6">
    <location>
        <begin position="712"/>
        <end position="735"/>
    </location>
</feature>
<feature type="transmembrane region" description="Helical" evidence="6">
    <location>
        <begin position="605"/>
        <end position="624"/>
    </location>
</feature>
<dbReference type="GO" id="GO:0007166">
    <property type="term" value="P:cell surface receptor signaling pathway"/>
    <property type="evidence" value="ECO:0007669"/>
    <property type="project" value="InterPro"/>
</dbReference>
<dbReference type="Pfam" id="PF00002">
    <property type="entry name" value="7tm_2"/>
    <property type="match status" value="1"/>
</dbReference>
<dbReference type="PROSITE" id="PS50221">
    <property type="entry name" value="GAIN_B"/>
    <property type="match status" value="1"/>
</dbReference>
<dbReference type="PROSITE" id="PS50261">
    <property type="entry name" value="G_PROTEIN_RECEP_F2_4"/>
    <property type="match status" value="1"/>
</dbReference>
<name>A0A9Q1CCZ0_HOLLE</name>
<feature type="domain" description="GAIN-B" evidence="8">
    <location>
        <begin position="377"/>
        <end position="560"/>
    </location>
</feature>